<gene>
    <name evidence="2" type="ORF">AUP74_03024</name>
</gene>
<sequence length="255" mass="26722">MARQPGCHLIKEDVMKMVKISIAALLALALTGCGNDSAPSAHGTLVSISASGEATRVPDVAGLSAGVVTEAEDGDAAMKTNAEQMEKVIKAIRKAGIEEKDIQTSGISLTPRYEYPPNTAGSPNRPGRTLVGYIARNTVNLKVREIGKLGDVLNALTEAGANQIHGPSLEIGEPEPVLAEARQQALDKAQARAKTYAEALGMKVRRLVSVSESGSAGIPRPMMRAEMASADARAPVAPGETTLSVNLDLVFELED</sequence>
<feature type="region of interest" description="Disordered" evidence="1">
    <location>
        <begin position="108"/>
        <end position="127"/>
    </location>
</feature>
<dbReference type="PANTHER" id="PTHR34387:SF1">
    <property type="entry name" value="PERIPLASMIC IMMUNOGENIC PROTEIN"/>
    <property type="match status" value="1"/>
</dbReference>
<dbReference type="STRING" id="1769779.AUP74_03024"/>
<dbReference type="EMBL" id="CP014143">
    <property type="protein sequence ID" value="AOS98391.1"/>
    <property type="molecule type" value="Genomic_DNA"/>
</dbReference>
<dbReference type="Gene3D" id="3.30.110.170">
    <property type="entry name" value="Protein of unknown function (DUF541), domain 1"/>
    <property type="match status" value="1"/>
</dbReference>
<dbReference type="InterPro" id="IPR007497">
    <property type="entry name" value="SIMPL/DUF541"/>
</dbReference>
<evidence type="ECO:0000313" key="2">
    <source>
        <dbReference type="EMBL" id="AOS98391.1"/>
    </source>
</evidence>
<accession>A0A1C9WB71</accession>
<protein>
    <submittedName>
        <fullName evidence="2">26 kDa periplasmic immunogenic protein</fullName>
    </submittedName>
</protein>
<proteinExistence type="predicted"/>
<dbReference type="Pfam" id="PF04402">
    <property type="entry name" value="SIMPL"/>
    <property type="match status" value="1"/>
</dbReference>
<dbReference type="PROSITE" id="PS51257">
    <property type="entry name" value="PROKAR_LIPOPROTEIN"/>
    <property type="match status" value="1"/>
</dbReference>
<name>A0A1C9WB71_9GAMM</name>
<organism evidence="2 3">
    <name type="scientific">Microbulbifer aggregans</name>
    <dbReference type="NCBI Taxonomy" id="1769779"/>
    <lineage>
        <taxon>Bacteria</taxon>
        <taxon>Pseudomonadati</taxon>
        <taxon>Pseudomonadota</taxon>
        <taxon>Gammaproteobacteria</taxon>
        <taxon>Cellvibrionales</taxon>
        <taxon>Microbulbiferaceae</taxon>
        <taxon>Microbulbifer</taxon>
    </lineage>
</organism>
<keyword evidence="3" id="KW-1185">Reference proteome</keyword>
<dbReference type="GO" id="GO:0006974">
    <property type="term" value="P:DNA damage response"/>
    <property type="evidence" value="ECO:0007669"/>
    <property type="project" value="TreeGrafter"/>
</dbReference>
<dbReference type="Proteomes" id="UP000095672">
    <property type="component" value="Chromosome"/>
</dbReference>
<evidence type="ECO:0000256" key="1">
    <source>
        <dbReference type="SAM" id="MobiDB-lite"/>
    </source>
</evidence>
<reference evidence="3" key="1">
    <citation type="submission" date="2016-01" db="EMBL/GenBank/DDBJ databases">
        <title>Complete genome sequence of Microbulbifer sp. CCB-MM1, a halophile isolated from Matang Mangrove Forest, Perak.</title>
        <authorList>
            <person name="Moh T.H."/>
            <person name="Dinesh B."/>
            <person name="Lau N.-S."/>
            <person name="Go F."/>
            <person name="Alexander Chong S.-C."/>
        </authorList>
    </citation>
    <scope>NUCLEOTIDE SEQUENCE [LARGE SCALE GENOMIC DNA]</scope>
    <source>
        <strain evidence="3">CCB-MM1</strain>
    </source>
</reference>
<dbReference type="KEGG" id="micc:AUP74_03024"/>
<dbReference type="AlphaFoldDB" id="A0A1C9WB71"/>
<dbReference type="InterPro" id="IPR052022">
    <property type="entry name" value="26kDa_periplasmic_antigen"/>
</dbReference>
<dbReference type="Gene3D" id="3.30.70.2970">
    <property type="entry name" value="Protein of unknown function (DUF541), domain 2"/>
    <property type="match status" value="1"/>
</dbReference>
<dbReference type="PANTHER" id="PTHR34387">
    <property type="entry name" value="SLR1258 PROTEIN"/>
    <property type="match status" value="1"/>
</dbReference>
<evidence type="ECO:0000313" key="3">
    <source>
        <dbReference type="Proteomes" id="UP000095672"/>
    </source>
</evidence>